<reference evidence="7" key="1">
    <citation type="submission" date="2017-02" db="UniProtKB">
        <authorList>
            <consortium name="WormBaseParasite"/>
        </authorList>
    </citation>
    <scope>IDENTIFICATION</scope>
</reference>
<dbReference type="GO" id="GO:0030246">
    <property type="term" value="F:carbohydrate binding"/>
    <property type="evidence" value="ECO:0007669"/>
    <property type="project" value="InterPro"/>
</dbReference>
<dbReference type="Gene3D" id="2.60.40.1180">
    <property type="entry name" value="Golgi alpha-mannosidase II"/>
    <property type="match status" value="1"/>
</dbReference>
<keyword evidence="1" id="KW-0479">Metal-binding</keyword>
<dbReference type="SUPFAM" id="SSF88688">
    <property type="entry name" value="Families 57/38 glycoside transferase middle domain"/>
    <property type="match status" value="1"/>
</dbReference>
<dbReference type="InterPro" id="IPR028995">
    <property type="entry name" value="Glyco_hydro_57/38_cen_sf"/>
</dbReference>
<evidence type="ECO:0000256" key="1">
    <source>
        <dbReference type="ARBA" id="ARBA00022723"/>
    </source>
</evidence>
<dbReference type="PANTHER" id="PTHR11607:SF3">
    <property type="entry name" value="LYSOSOMAL ALPHA-MANNOSIDASE"/>
    <property type="match status" value="1"/>
</dbReference>
<sequence length="307" mass="34604">MWMPYEDNQKSAEILFSFLRATKLNSKTADTLFPLLVKARRNLSLFQHHDGITGTARAEVVADYGDKLLNALKSCEKIICKTTEILLGSQKVDDTQPLKSFLTMELKPDFFVPLTFTFQNNNRFSYSSLPLDGTIHSNNNIILFNSLAQVRQEVVCINVNSLNTIIQRVNSQNIVPQQIGPVFNLTNSKLAVIPGIFELCFLATVPALGFERYHLIITEEKNRRAVIMSVNNAVNLSGFNVSIIKEKQFTLNNEYFTATFDSSTGYLMPHPAVLGTFQLTIFYPDRFHWNFAKMSVDLGLDSSSVAK</sequence>
<dbReference type="GO" id="GO:0006013">
    <property type="term" value="P:mannose metabolic process"/>
    <property type="evidence" value="ECO:0007669"/>
    <property type="project" value="InterPro"/>
</dbReference>
<gene>
    <name evidence="4" type="ORF">DME_LOCUS3319</name>
</gene>
<accession>A0A0N4UP29</accession>
<dbReference type="Pfam" id="PF09261">
    <property type="entry name" value="Alpha-mann_mid"/>
    <property type="match status" value="1"/>
</dbReference>
<keyword evidence="2" id="KW-0378">Hydrolase</keyword>
<dbReference type="GO" id="GO:0000139">
    <property type="term" value="C:Golgi membrane"/>
    <property type="evidence" value="ECO:0007669"/>
    <property type="project" value="TreeGrafter"/>
</dbReference>
<evidence type="ECO:0000256" key="2">
    <source>
        <dbReference type="ARBA" id="ARBA00022801"/>
    </source>
</evidence>
<dbReference type="InterPro" id="IPR050843">
    <property type="entry name" value="Glycosyl_Hydrlase_38"/>
</dbReference>
<dbReference type="GO" id="GO:0046872">
    <property type="term" value="F:metal ion binding"/>
    <property type="evidence" value="ECO:0007669"/>
    <property type="project" value="UniProtKB-KW"/>
</dbReference>
<dbReference type="GO" id="GO:0004559">
    <property type="term" value="F:alpha-mannosidase activity"/>
    <property type="evidence" value="ECO:0007669"/>
    <property type="project" value="InterPro"/>
</dbReference>
<evidence type="ECO:0000313" key="6">
    <source>
        <dbReference type="Proteomes" id="UP000274756"/>
    </source>
</evidence>
<reference evidence="4 6" key="2">
    <citation type="submission" date="2018-11" db="EMBL/GenBank/DDBJ databases">
        <authorList>
            <consortium name="Pathogen Informatics"/>
        </authorList>
    </citation>
    <scope>NUCLEOTIDE SEQUENCE [LARGE SCALE GENOMIC DNA]</scope>
</reference>
<feature type="domain" description="Glycoside hydrolase family 38 central" evidence="3">
    <location>
        <begin position="2"/>
        <end position="68"/>
    </location>
</feature>
<evidence type="ECO:0000313" key="5">
    <source>
        <dbReference type="Proteomes" id="UP000038040"/>
    </source>
</evidence>
<evidence type="ECO:0000313" key="4">
    <source>
        <dbReference type="EMBL" id="VDN53346.1"/>
    </source>
</evidence>
<dbReference type="PANTHER" id="PTHR11607">
    <property type="entry name" value="ALPHA-MANNOSIDASE"/>
    <property type="match status" value="1"/>
</dbReference>
<dbReference type="InterPro" id="IPR015341">
    <property type="entry name" value="Glyco_hydro_38_cen"/>
</dbReference>
<name>A0A0N4UP29_DRAME</name>
<dbReference type="GO" id="GO:0006491">
    <property type="term" value="P:N-glycan processing"/>
    <property type="evidence" value="ECO:0007669"/>
    <property type="project" value="TreeGrafter"/>
</dbReference>
<dbReference type="WBParaSite" id="DME_0000969701-mRNA-1">
    <property type="protein sequence ID" value="DME_0000969701-mRNA-1"/>
    <property type="gene ID" value="DME_0000969701"/>
</dbReference>
<dbReference type="AlphaFoldDB" id="A0A0N4UP29"/>
<protein>
    <submittedName>
        <fullName evidence="7">Alpha-mann_mid domain-containing protein</fullName>
    </submittedName>
</protein>
<dbReference type="EMBL" id="UYYG01000123">
    <property type="protein sequence ID" value="VDN53346.1"/>
    <property type="molecule type" value="Genomic_DNA"/>
</dbReference>
<dbReference type="InterPro" id="IPR011013">
    <property type="entry name" value="Gal_mutarotase_sf_dom"/>
</dbReference>
<dbReference type="InterPro" id="IPR037094">
    <property type="entry name" value="Glyco_hydro_38_cen_sf"/>
</dbReference>
<organism evidence="5 7">
    <name type="scientific">Dracunculus medinensis</name>
    <name type="common">Guinea worm</name>
    <dbReference type="NCBI Taxonomy" id="318479"/>
    <lineage>
        <taxon>Eukaryota</taxon>
        <taxon>Metazoa</taxon>
        <taxon>Ecdysozoa</taxon>
        <taxon>Nematoda</taxon>
        <taxon>Chromadorea</taxon>
        <taxon>Rhabditida</taxon>
        <taxon>Spirurina</taxon>
        <taxon>Dracunculoidea</taxon>
        <taxon>Dracunculidae</taxon>
        <taxon>Dracunculus</taxon>
    </lineage>
</organism>
<dbReference type="Proteomes" id="UP000038040">
    <property type="component" value="Unplaced"/>
</dbReference>
<dbReference type="Gene3D" id="1.20.1270.50">
    <property type="entry name" value="Glycoside hydrolase family 38, central domain"/>
    <property type="match status" value="1"/>
</dbReference>
<evidence type="ECO:0000313" key="7">
    <source>
        <dbReference type="WBParaSite" id="DME_0000969701-mRNA-1"/>
    </source>
</evidence>
<evidence type="ECO:0000259" key="3">
    <source>
        <dbReference type="SMART" id="SM00872"/>
    </source>
</evidence>
<dbReference type="SMART" id="SM00872">
    <property type="entry name" value="Alpha-mann_mid"/>
    <property type="match status" value="1"/>
</dbReference>
<dbReference type="InterPro" id="IPR013780">
    <property type="entry name" value="Glyco_hydro_b"/>
</dbReference>
<dbReference type="OrthoDB" id="10261055at2759"/>
<dbReference type="Proteomes" id="UP000274756">
    <property type="component" value="Unassembled WGS sequence"/>
</dbReference>
<proteinExistence type="predicted"/>
<dbReference type="STRING" id="318479.A0A0N4UP29"/>
<keyword evidence="6" id="KW-1185">Reference proteome</keyword>
<dbReference type="SUPFAM" id="SSF74650">
    <property type="entry name" value="Galactose mutarotase-like"/>
    <property type="match status" value="1"/>
</dbReference>